<dbReference type="Pfam" id="PF05331">
    <property type="entry name" value="DUF742"/>
    <property type="match status" value="1"/>
</dbReference>
<reference evidence="2" key="1">
    <citation type="submission" date="2022-10" db="EMBL/GenBank/DDBJ databases">
        <title>The WGS of Solirubrobacter ginsenosidimutans DSM 21036.</title>
        <authorList>
            <person name="Jiang Z."/>
        </authorList>
    </citation>
    <scope>NUCLEOTIDE SEQUENCE</scope>
    <source>
        <strain evidence="2">DSM 21036</strain>
    </source>
</reference>
<evidence type="ECO:0000259" key="1">
    <source>
        <dbReference type="Pfam" id="PF00899"/>
    </source>
</evidence>
<dbReference type="Proteomes" id="UP001149140">
    <property type="component" value="Unassembled WGS sequence"/>
</dbReference>
<gene>
    <name evidence="2" type="ORF">OM076_08455</name>
</gene>
<dbReference type="RefSeq" id="WP_270039066.1">
    <property type="nucleotide sequence ID" value="NZ_JAPDOD010000005.1"/>
</dbReference>
<comment type="caution">
    <text evidence="2">The sequence shown here is derived from an EMBL/GenBank/DDBJ whole genome shotgun (WGS) entry which is preliminary data.</text>
</comment>
<name>A0A9X3S0P1_9ACTN</name>
<evidence type="ECO:0000313" key="2">
    <source>
        <dbReference type="EMBL" id="MDA0160292.1"/>
    </source>
</evidence>
<protein>
    <submittedName>
        <fullName evidence="2">TOMM leader peptide-binding protein</fullName>
    </submittedName>
</protein>
<dbReference type="InterPro" id="IPR022291">
    <property type="entry name" value="Bacteriocin_synth_cyclodeHase"/>
</dbReference>
<dbReference type="AlphaFoldDB" id="A0A9X3S0P1"/>
<dbReference type="InterPro" id="IPR035985">
    <property type="entry name" value="Ubiquitin-activating_enz"/>
</dbReference>
<dbReference type="EMBL" id="JAPDOD010000005">
    <property type="protein sequence ID" value="MDA0160292.1"/>
    <property type="molecule type" value="Genomic_DNA"/>
</dbReference>
<dbReference type="GO" id="GO:0004792">
    <property type="term" value="F:thiosulfate-cyanide sulfurtransferase activity"/>
    <property type="evidence" value="ECO:0007669"/>
    <property type="project" value="TreeGrafter"/>
</dbReference>
<dbReference type="PANTHER" id="PTHR10953:SF102">
    <property type="entry name" value="ADENYLYLTRANSFERASE AND SULFURTRANSFERASE MOCS3"/>
    <property type="match status" value="1"/>
</dbReference>
<dbReference type="SUPFAM" id="SSF69572">
    <property type="entry name" value="Activating enzymes of the ubiquitin-like proteins"/>
    <property type="match status" value="1"/>
</dbReference>
<evidence type="ECO:0000313" key="3">
    <source>
        <dbReference type="Proteomes" id="UP001149140"/>
    </source>
</evidence>
<dbReference type="InterPro" id="IPR045886">
    <property type="entry name" value="ThiF/MoeB/HesA"/>
</dbReference>
<dbReference type="Gene3D" id="3.40.50.720">
    <property type="entry name" value="NAD(P)-binding Rossmann-like Domain"/>
    <property type="match status" value="1"/>
</dbReference>
<proteinExistence type="predicted"/>
<dbReference type="Pfam" id="PF00899">
    <property type="entry name" value="ThiF"/>
    <property type="match status" value="1"/>
</dbReference>
<keyword evidence="3" id="KW-1185">Reference proteome</keyword>
<dbReference type="GO" id="GO:0016779">
    <property type="term" value="F:nucleotidyltransferase activity"/>
    <property type="evidence" value="ECO:0007669"/>
    <property type="project" value="TreeGrafter"/>
</dbReference>
<organism evidence="2 3">
    <name type="scientific">Solirubrobacter ginsenosidimutans</name>
    <dbReference type="NCBI Taxonomy" id="490573"/>
    <lineage>
        <taxon>Bacteria</taxon>
        <taxon>Bacillati</taxon>
        <taxon>Actinomycetota</taxon>
        <taxon>Thermoleophilia</taxon>
        <taxon>Solirubrobacterales</taxon>
        <taxon>Solirubrobacteraceae</taxon>
        <taxon>Solirubrobacter</taxon>
    </lineage>
</organism>
<dbReference type="PANTHER" id="PTHR10953">
    <property type="entry name" value="UBIQUITIN-ACTIVATING ENZYME E1"/>
    <property type="match status" value="1"/>
</dbReference>
<dbReference type="NCBIfam" id="TIGR03882">
    <property type="entry name" value="cyclo_dehyd_2"/>
    <property type="match status" value="1"/>
</dbReference>
<dbReference type="GO" id="GO:0005737">
    <property type="term" value="C:cytoplasm"/>
    <property type="evidence" value="ECO:0007669"/>
    <property type="project" value="TreeGrafter"/>
</dbReference>
<feature type="domain" description="THIF-type NAD/FAD binding fold" evidence="1">
    <location>
        <begin position="101"/>
        <end position="351"/>
    </location>
</feature>
<dbReference type="GO" id="GO:0008641">
    <property type="term" value="F:ubiquitin-like modifier activating enzyme activity"/>
    <property type="evidence" value="ECO:0007669"/>
    <property type="project" value="InterPro"/>
</dbReference>
<dbReference type="InterPro" id="IPR007995">
    <property type="entry name" value="DUF742"/>
</dbReference>
<sequence length="357" mass="37518">MIGGERRFRLRSSVEPVVAGDGTLYLSRAGDDDLVVRGAGVEDRALLTLLAQGEPTVAELAAQLSLPAAVVTSKLDDLMTAAVATTAPSSPVLDPEDAARYDRQLPYLGEFGDERELQRRLSSARVTVIGCGGLGTWALAALAGAGVRRLTIVDHDTVEISNLNRQVLYSPADVGVPKVQAAAAWLRAFDARAEVEPLTRMIDGPAAAEAVVAGADAVVLVADQPAYELARWVNAASLRNRVPFISAGQLPPLLKVGPLHAPGRTACFSCLEHALRATSADYDAYAEHTRNAPARGATLGPASGIVGTMLAMEIVHLLIGVTPASAGAALLFDLRTLAMRREPVERDPACRDCAHLG</sequence>
<accession>A0A9X3S0P1</accession>
<dbReference type="InterPro" id="IPR000594">
    <property type="entry name" value="ThiF_NAD_FAD-bd"/>
</dbReference>